<proteinExistence type="predicted"/>
<feature type="coiled-coil region" evidence="1">
    <location>
        <begin position="2790"/>
        <end position="2840"/>
    </location>
</feature>
<feature type="region of interest" description="Disordered" evidence="2">
    <location>
        <begin position="706"/>
        <end position="734"/>
    </location>
</feature>
<feature type="non-terminal residue" evidence="3">
    <location>
        <position position="2923"/>
    </location>
</feature>
<gene>
    <name evidence="3" type="ORF">EHQ17_08365</name>
</gene>
<dbReference type="Proteomes" id="UP000298277">
    <property type="component" value="Unassembled WGS sequence"/>
</dbReference>
<feature type="compositionally biased region" description="Basic and acidic residues" evidence="2">
    <location>
        <begin position="55"/>
        <end position="66"/>
    </location>
</feature>
<name>A0A5F1YBM9_9LEPT</name>
<evidence type="ECO:0000256" key="2">
    <source>
        <dbReference type="SAM" id="MobiDB-lite"/>
    </source>
</evidence>
<feature type="compositionally biased region" description="Polar residues" evidence="2">
    <location>
        <begin position="40"/>
        <end position="54"/>
    </location>
</feature>
<dbReference type="PANTHER" id="PTHR34491">
    <property type="entry name" value="A-TYPE INCLUSION PROTEIN, PUTATIVE-RELATED"/>
    <property type="match status" value="1"/>
</dbReference>
<comment type="caution">
    <text evidence="3">The sequence shown here is derived from an EMBL/GenBank/DDBJ whole genome shotgun (WGS) entry which is preliminary data.</text>
</comment>
<feature type="region of interest" description="Disordered" evidence="2">
    <location>
        <begin position="40"/>
        <end position="92"/>
    </location>
</feature>
<keyword evidence="1" id="KW-0175">Coiled coil</keyword>
<evidence type="ECO:0000313" key="4">
    <source>
        <dbReference type="Proteomes" id="UP000298277"/>
    </source>
</evidence>
<feature type="coiled-coil region" evidence="1">
    <location>
        <begin position="634"/>
        <end position="668"/>
    </location>
</feature>
<organism evidence="3 4">
    <name type="scientific">Leptospira gomenensis</name>
    <dbReference type="NCBI Taxonomy" id="2484974"/>
    <lineage>
        <taxon>Bacteria</taxon>
        <taxon>Pseudomonadati</taxon>
        <taxon>Spirochaetota</taxon>
        <taxon>Spirochaetia</taxon>
        <taxon>Leptospirales</taxon>
        <taxon>Leptospiraceae</taxon>
        <taxon>Leptospira</taxon>
    </lineage>
</organism>
<keyword evidence="4" id="KW-1185">Reference proteome</keyword>
<feature type="coiled-coil region" evidence="1">
    <location>
        <begin position="736"/>
        <end position="773"/>
    </location>
</feature>
<reference evidence="3" key="1">
    <citation type="journal article" date="2019" name="PLoS Negl. Trop. Dis.">
        <title>Revisiting the worldwide diversity of Leptospira species in the environment.</title>
        <authorList>
            <person name="Vincent A.T."/>
            <person name="Schiettekatte O."/>
            <person name="Bourhy P."/>
            <person name="Veyrier F.J."/>
            <person name="Picardeau M."/>
        </authorList>
    </citation>
    <scope>NUCLEOTIDE SEQUENCE [LARGE SCALE GENOMIC DNA]</scope>
    <source>
        <strain evidence="3">201800299</strain>
    </source>
</reference>
<evidence type="ECO:0000256" key="1">
    <source>
        <dbReference type="SAM" id="Coils"/>
    </source>
</evidence>
<accession>A0A5F1YBM9</accession>
<evidence type="ECO:0000313" key="3">
    <source>
        <dbReference type="EMBL" id="TGK34824.1"/>
    </source>
</evidence>
<feature type="compositionally biased region" description="Low complexity" evidence="2">
    <location>
        <begin position="706"/>
        <end position="726"/>
    </location>
</feature>
<protein>
    <submittedName>
        <fullName evidence="3">Uncharacterized protein</fullName>
    </submittedName>
</protein>
<sequence>MRTNFLGERESIWSGLTLLNGLDLFFGRIRVATLTSTGVPTTGATGSVSNTSSNSDERYSPEKGLEKSPSMEFGSGVLETEELPRRGGGKRRVSRLLPGGGFPHLTNAWWTRSVALPMIFVFLFDFVFLPVWETDGLFADPFDASFEERNKSKGRLESYFNAAEKATDEAQWQTVIESGKRILGAEWESNANVEIEKELKNFSGTSAAKQEARLALQAQKTIASDKWEAQLSQEILEKRGAWKANKRKQDFESYFTTEKKKEIRTALENLVKAANDAKNAVSVDADASAKLSAWDNTIQTGLLGPGGVRALWEEHIASIKSSILGTAAALTGSEKTEFEKTLGEIESYYKNYFSLEENGIKLPARQGLVKSLNTESDIAIAQETDPTKLTELLIEKTKQQLDPSTGALLNQLDQIGNTPTSFDDISGATTQEKVLQALQNGQKLWDEAIEQLIVKKLQYDRQAEDKRIRNEEQWSKAYYALLDAQSKWTKDVNKQIEDGLKKWDDSEAKLKINKEKALQELNTYLTTSQEQYMAHVTGLQGMILGSADTVKDIVSNINWYQEMINKENSKTTTKDTALIATYTAERNKWKALETQFRKSVANIQNKIHDEDILGNNGGGGILDDNGNPADPYLYSSSEFEYRLAKAELDELEKKKNRAQAVLNLAEQNVSTVNTTSLAAELAAAKAAYEAQQQTYLTMLQALNGNTPPVTGTTGMDGNSGSNTSTPSAPPPASTQLSQLEAAKKAAQDKQKELELAQNELEQARKRFDEAKQLQILLNNASLEFLGDPGNVSLDGTYDPNNPNKGIKYEIYQADQQIAQAKVKLKDNEKVFFSKNYNQTNAKRSELFFGDIWNRVQSFETSKEKLSILENALFSSSHPEWTVLDKVNELLKPENTVLVSVLGNAGATQIKSQLQSLKDVLQKTIQDPEKPASAPPGPEKTKLSWSVEKFGASLDPLLTKADALSSNFQTSNKTLLSEYSTRIGNIDTFLSGFATTYNLNAGYLELTNFKTWKEGLATALSKWDESSSSFNTAKAEFATALAAYKTYVAAHPDAQQQDGVEFQGEIQKLTVAFGKFQDKTSELETYWDDLSTRTQHLRFESLDRLQRAKTLVDMSTLDTGTRSSLKNQIGSFNTSFTKKDATGKDIPDDVSAFLTLGGTSFSQSANAFGDYATRYSGYRQAVEEKSAALGGLTGILSQLVEGQRASVTAQKAQLGFLLDEDGDIESLQETVNSVEITAKIEAAKLDDRVAQILKSKLGNLDPDKSKRKFEPLYLSMTEELGQLYSGFKGTADEILELKAYQIALSYIKNNASSLQSSFSNDGEYAKLKEDLNKTTQRTQATRDWYVNDHGFLSEADRIAFRMSDDPEERRKVSEYFSFGSTFVFGNATLQASSTLLGLAGSMRSFSENVKSGAILSGLQDDYFSEQEESAGGLFQELVSAAGIGSYKAIDFYNDSVRSAPGVDELDTVKIAEKKAQLAALVASLTKPEDKLNALLGASSQLGNIFGTLSGANVKKDLLSWQAEIAQAKSLFANLDATMLGPLQTFSSKFDDLLNFFNTPSKTQMGAYAGGLLSPWNSLLLQEDSNSPIYESAPDQDGNPPDSAVWTPTFKDVNGKLPWETGYDSAHLNVTGYNKTLSDLDLSVLTSKKNSFETELAKWDGEKTKVAGKLASYRVKLQAVTDFVAAHPTDYADAESGKYLELITALKTEALALTTAHSETLNYFTNVNLKFEELKSEQEYVTRLAKQKLGLSVDKVLVPEKFVKAGDPSELSDSIANEKALKEQILVTNPGGFSKVLPSASNIVKSLAEFEFGGFKESGQYSSFAQNGVYFFFGNLNQVNGVLNSASTTISGNVSAWVASREGRDVPLNTLADKLSSLNDRVVYYKAGSAPNQIGQSELTGIVSNLRNFLLEKQFLGQEFNPVLGQIVEAAGVYTDQIENIKHLQANQSISKEESKARLAAAEEAKTTLQEMASLTNDLAGLLASKTSSGAPLYTDLSKVESVFSKYEELKKRVKDSSAFEAKFKSSLGDAYWLGAWNDYKDRLNSAEYLFEASTQEKLNDLKNNSWEVYKRNLANAYLTNRVGNPILPEFLNELRAGKFNVLVPNQGVVEINSKFLGAALSEAQIQEIGSYLKLPDAKAMITRQGIIGDLDDFLKDQDPAFLGELRDVALVSSYAELKSGIAQGGVFSDRDLPEELKDFALISSFEYYLNNTTKEVITGEGASAVKSYVKKFTASDADSRRAAMSEFLLKLGPVHKKGADGKLVLDTTRQGEIESLTNDYLNNYGSKNPSGYLSSQILKDFEGREAFFKEKELRVARKNDSSIPASDLKEELSYKDLDALKDWIVEAKFDPATEAAILDAARMDFLVSNFFGEDTEDLKAEDLAKNPELAKFYGAGGKGYFSQMDGVFSSLGVGALTVAEKDRFRLLSGGVADAWGLWQYDPSSLITKEVYSKNFTYAEDFQDLQEGLKNESLRMQKEVAAANGDVRKARYLNDYKKGLVKFSSYQSYLGVPAGQVASDALTNEALAISGTLRELEEGAESKLGALFHLLETQKSFVFDNTALEDALPDDPIQTVSDLNPGLKKTAKFFSDVYSLSDGVSAKDASGKFVFEGALGNLKSRLDQSLNVVSPGSVDYDKFATEVGKQNSAISTLKNTISMAGQSYVMLLEKFNEGLTPAQIKQELINAKTAFDNANKKIEGVVPGTGLKKQYEDALENVNVLQNAYLTAEGNVSNAYKSMLGAQDIFNQKAALYDYATLLEYSKHSNLYQNGESVANGELPAGYIDTPKKLAKERADAAIAAFEAKKKEVEALKKKMDSQVSLADLQAYVKNEREEAEKWAQLSVKYNNAEQLLRQKISNLKVQVANQQRVLDTELDKIWPLPLGKTDAGMYEDLGGALDFDSEKYLKTEEWNRDRMRMVEGMIQN</sequence>
<dbReference type="EMBL" id="RQFA01000035">
    <property type="protein sequence ID" value="TGK34824.1"/>
    <property type="molecule type" value="Genomic_DNA"/>
</dbReference>
<dbReference type="PANTHER" id="PTHR34491:SF156">
    <property type="entry name" value="KINESIN MOTOR DOMAIN-CONTAINING PROTEIN"/>
    <property type="match status" value="1"/>
</dbReference>